<accession>A0ABU9YZF6</accession>
<reference evidence="1 2" key="1">
    <citation type="journal article" date="2018" name="Int. J. Syst. Evol. Microbiol.">
        <title>Uliginosibacterium sediminicola sp. nov., isolated from freshwater sediment.</title>
        <authorList>
            <person name="Hwang W.M."/>
            <person name="Kim S.M."/>
            <person name="Kang K."/>
            <person name="Ahn T.Y."/>
        </authorList>
    </citation>
    <scope>NUCLEOTIDE SEQUENCE [LARGE SCALE GENOMIC DNA]</scope>
    <source>
        <strain evidence="1 2">M1-21</strain>
    </source>
</reference>
<protein>
    <submittedName>
        <fullName evidence="1">Uncharacterized protein</fullName>
    </submittedName>
</protein>
<evidence type="ECO:0000313" key="1">
    <source>
        <dbReference type="EMBL" id="MEN3069186.1"/>
    </source>
</evidence>
<keyword evidence="2" id="KW-1185">Reference proteome</keyword>
<sequence>MSRKPGAIHYFACCELFGREEGGGLVSEVPGEVIIFKIDPKQIKYFDSDTASCLANLARLPQVEKELIDYSIVDMREFNEQEVLHRLHHFIKEEKPYFEPRIIKEDLKSVICVKSKRSNDRISSQSGSFLLFGQDAQFREGGMPELGIELIRLAVANKNKILKELDLLNINESTVFPNIESSAKYIAQRLTR</sequence>
<proteinExistence type="predicted"/>
<gene>
    <name evidence="1" type="ORF">ABDB84_11915</name>
</gene>
<organism evidence="1 2">
    <name type="scientific">Uliginosibacterium sediminicola</name>
    <dbReference type="NCBI Taxonomy" id="2024550"/>
    <lineage>
        <taxon>Bacteria</taxon>
        <taxon>Pseudomonadati</taxon>
        <taxon>Pseudomonadota</taxon>
        <taxon>Betaproteobacteria</taxon>
        <taxon>Rhodocyclales</taxon>
        <taxon>Zoogloeaceae</taxon>
        <taxon>Uliginosibacterium</taxon>
    </lineage>
</organism>
<dbReference type="EMBL" id="JBDIVE010000005">
    <property type="protein sequence ID" value="MEN3069186.1"/>
    <property type="molecule type" value="Genomic_DNA"/>
</dbReference>
<dbReference type="Proteomes" id="UP001410394">
    <property type="component" value="Unassembled WGS sequence"/>
</dbReference>
<name>A0ABU9YZF6_9RHOO</name>
<comment type="caution">
    <text evidence="1">The sequence shown here is derived from an EMBL/GenBank/DDBJ whole genome shotgun (WGS) entry which is preliminary data.</text>
</comment>
<dbReference type="RefSeq" id="WP_345919955.1">
    <property type="nucleotide sequence ID" value="NZ_JBDIVE010000005.1"/>
</dbReference>
<evidence type="ECO:0000313" key="2">
    <source>
        <dbReference type="Proteomes" id="UP001410394"/>
    </source>
</evidence>